<name>A0A1F6VIU5_9BACT</name>
<dbReference type="AlphaFoldDB" id="A0A1F6VIU5"/>
<organism evidence="1 2">
    <name type="scientific">Candidatus Nomurabacteria bacterium RIFCSPHIGHO2_01_FULL_42_16</name>
    <dbReference type="NCBI Taxonomy" id="1801743"/>
    <lineage>
        <taxon>Bacteria</taxon>
        <taxon>Candidatus Nomuraibacteriota</taxon>
    </lineage>
</organism>
<dbReference type="Pfam" id="PF13563">
    <property type="entry name" value="2_5_RNA_ligase2"/>
    <property type="match status" value="1"/>
</dbReference>
<dbReference type="InterPro" id="IPR009097">
    <property type="entry name" value="Cyclic_Pdiesterase"/>
</dbReference>
<protein>
    <recommendedName>
        <fullName evidence="3">2'-5' RNA ligase</fullName>
    </recommendedName>
</protein>
<dbReference type="EMBL" id="MFTT01000024">
    <property type="protein sequence ID" value="OGI69498.1"/>
    <property type="molecule type" value="Genomic_DNA"/>
</dbReference>
<accession>A0A1F6VIU5</accession>
<comment type="caution">
    <text evidence="1">The sequence shown here is derived from an EMBL/GenBank/DDBJ whole genome shotgun (WGS) entry which is preliminary data.</text>
</comment>
<sequence>MKELYAYVSIINNSFKKEILSIQEKIKQITGELDYFLQWPPHFTVSYGNSLNEDELAEIIKTFEKVAIETKPFQIDFDKDPVFSTKILNGTKFFSMKLKIINNRDIGRLSDQLISIADSYECPFKNLFKRDKFHLTLVTTSQITDKEFLILMEESKKWLIPKGVFVDSFSIIKGGPVVNGYPTMDSEIKKFYLHD</sequence>
<dbReference type="STRING" id="1801743.A2824_03465"/>
<dbReference type="Proteomes" id="UP000178059">
    <property type="component" value="Unassembled WGS sequence"/>
</dbReference>
<reference evidence="1 2" key="1">
    <citation type="journal article" date="2016" name="Nat. Commun.">
        <title>Thousands of microbial genomes shed light on interconnected biogeochemical processes in an aquifer system.</title>
        <authorList>
            <person name="Anantharaman K."/>
            <person name="Brown C.T."/>
            <person name="Hug L.A."/>
            <person name="Sharon I."/>
            <person name="Castelle C.J."/>
            <person name="Probst A.J."/>
            <person name="Thomas B.C."/>
            <person name="Singh A."/>
            <person name="Wilkins M.J."/>
            <person name="Karaoz U."/>
            <person name="Brodie E.L."/>
            <person name="Williams K.H."/>
            <person name="Hubbard S.S."/>
            <person name="Banfield J.F."/>
        </authorList>
    </citation>
    <scope>NUCLEOTIDE SEQUENCE [LARGE SCALE GENOMIC DNA]</scope>
</reference>
<proteinExistence type="predicted"/>
<gene>
    <name evidence="1" type="ORF">A2824_03465</name>
</gene>
<evidence type="ECO:0008006" key="3">
    <source>
        <dbReference type="Google" id="ProtNLM"/>
    </source>
</evidence>
<dbReference type="Gene3D" id="3.90.1140.10">
    <property type="entry name" value="Cyclic phosphodiesterase"/>
    <property type="match status" value="1"/>
</dbReference>
<dbReference type="SUPFAM" id="SSF55144">
    <property type="entry name" value="LigT-like"/>
    <property type="match status" value="1"/>
</dbReference>
<evidence type="ECO:0000313" key="1">
    <source>
        <dbReference type="EMBL" id="OGI69498.1"/>
    </source>
</evidence>
<evidence type="ECO:0000313" key="2">
    <source>
        <dbReference type="Proteomes" id="UP000178059"/>
    </source>
</evidence>